<comment type="caution">
    <text evidence="1">The sequence shown here is derived from an EMBL/GenBank/DDBJ whole genome shotgun (WGS) entry which is preliminary data.</text>
</comment>
<dbReference type="EMBL" id="JADIMK010000014">
    <property type="protein sequence ID" value="MBO8455136.1"/>
    <property type="molecule type" value="Genomic_DNA"/>
</dbReference>
<proteinExistence type="predicted"/>
<reference evidence="1" key="2">
    <citation type="journal article" date="2021" name="PeerJ">
        <title>Extensive microbial diversity within the chicken gut microbiome revealed by metagenomics and culture.</title>
        <authorList>
            <person name="Gilroy R."/>
            <person name="Ravi A."/>
            <person name="Getino M."/>
            <person name="Pursley I."/>
            <person name="Horton D.L."/>
            <person name="Alikhan N.F."/>
            <person name="Baker D."/>
            <person name="Gharbi K."/>
            <person name="Hall N."/>
            <person name="Watson M."/>
            <person name="Adriaenssens E.M."/>
            <person name="Foster-Nyarko E."/>
            <person name="Jarju S."/>
            <person name="Secka A."/>
            <person name="Antonio M."/>
            <person name="Oren A."/>
            <person name="Chaudhuri R.R."/>
            <person name="La Ragione R."/>
            <person name="Hildebrand F."/>
            <person name="Pallen M.J."/>
        </authorList>
    </citation>
    <scope>NUCLEOTIDE SEQUENCE</scope>
    <source>
        <strain evidence="1">B1-3475</strain>
    </source>
</reference>
<evidence type="ECO:0000313" key="2">
    <source>
        <dbReference type="Proteomes" id="UP000823617"/>
    </source>
</evidence>
<accession>A0A9D9HJT8</accession>
<dbReference type="AlphaFoldDB" id="A0A9D9HJT8"/>
<gene>
    <name evidence="1" type="ORF">IAC08_01860</name>
</gene>
<dbReference type="PROSITE" id="PS51257">
    <property type="entry name" value="PROKAR_LIPOPROTEIN"/>
    <property type="match status" value="1"/>
</dbReference>
<name>A0A9D9HJT8_9BACT</name>
<dbReference type="InterPro" id="IPR032320">
    <property type="entry name" value="GH18_BT1044-like"/>
</dbReference>
<evidence type="ECO:0000313" key="1">
    <source>
        <dbReference type="EMBL" id="MBO8455136.1"/>
    </source>
</evidence>
<organism evidence="1 2">
    <name type="scientific">Candidatus Cryptobacteroides intestinigallinarum</name>
    <dbReference type="NCBI Taxonomy" id="2840767"/>
    <lineage>
        <taxon>Bacteria</taxon>
        <taxon>Pseudomonadati</taxon>
        <taxon>Bacteroidota</taxon>
        <taxon>Bacteroidia</taxon>
        <taxon>Bacteroidales</taxon>
        <taxon>Candidatus Cryptobacteroides</taxon>
    </lineage>
</organism>
<sequence length="355" mass="38692">MNDKAWHGARKAVSKAAAFVSALGLMTVASCSDWTVPESMGIDSQGLGQQYPELYARYLENLKEYKEGPHKLSVGWFDNSASVPSGQADRLTALPDSMDAVVLMYPDMVEAWELDEMASVRSTKGTKVLYHIDYASAPGTSETGESADGAAEMTPDEAAVEISAWMDKILPMCEENGFDGISVWYDPLELSHLEDAAREYETARQNAFETALSGWIAANPDKMLILESNYPYLVSDKSIVENADLLAVHTEEAESIYDVESEVRNLEMDGVPSDRFLVMADAGSSSVPGSGYINDADGQSVDAISEIAWLVAEPHEGLELAGLGICSIRNSYFNADLIYAQVRRAISIMNPISNR</sequence>
<protein>
    <submittedName>
        <fullName evidence="1">Uncharacterized protein</fullName>
    </submittedName>
</protein>
<dbReference type="Proteomes" id="UP000823617">
    <property type="component" value="Unassembled WGS sequence"/>
</dbReference>
<reference evidence="1" key="1">
    <citation type="submission" date="2020-10" db="EMBL/GenBank/DDBJ databases">
        <authorList>
            <person name="Gilroy R."/>
        </authorList>
    </citation>
    <scope>NUCLEOTIDE SEQUENCE</scope>
    <source>
        <strain evidence="1">B1-3475</strain>
    </source>
</reference>
<dbReference type="Pfam" id="PF16141">
    <property type="entry name" value="GH18_BT1044-like"/>
    <property type="match status" value="1"/>
</dbReference>